<comment type="caution">
    <text evidence="1">The sequence shown here is derived from an EMBL/GenBank/DDBJ whole genome shotgun (WGS) entry which is preliminary data.</text>
</comment>
<evidence type="ECO:0000313" key="2">
    <source>
        <dbReference type="Proteomes" id="UP001177021"/>
    </source>
</evidence>
<organism evidence="1 2">
    <name type="scientific">Trifolium pratense</name>
    <name type="common">Red clover</name>
    <dbReference type="NCBI Taxonomy" id="57577"/>
    <lineage>
        <taxon>Eukaryota</taxon>
        <taxon>Viridiplantae</taxon>
        <taxon>Streptophyta</taxon>
        <taxon>Embryophyta</taxon>
        <taxon>Tracheophyta</taxon>
        <taxon>Spermatophyta</taxon>
        <taxon>Magnoliopsida</taxon>
        <taxon>eudicotyledons</taxon>
        <taxon>Gunneridae</taxon>
        <taxon>Pentapetalae</taxon>
        <taxon>rosids</taxon>
        <taxon>fabids</taxon>
        <taxon>Fabales</taxon>
        <taxon>Fabaceae</taxon>
        <taxon>Papilionoideae</taxon>
        <taxon>50 kb inversion clade</taxon>
        <taxon>NPAAA clade</taxon>
        <taxon>Hologalegina</taxon>
        <taxon>IRL clade</taxon>
        <taxon>Trifolieae</taxon>
        <taxon>Trifolium</taxon>
    </lineage>
</organism>
<name>A0ACB0LXQ7_TRIPR</name>
<keyword evidence="2" id="KW-1185">Reference proteome</keyword>
<gene>
    <name evidence="1" type="ORF">MILVUS5_LOCUS37641</name>
</gene>
<reference evidence="1" key="1">
    <citation type="submission" date="2023-10" db="EMBL/GenBank/DDBJ databases">
        <authorList>
            <person name="Rodriguez Cubillos JULIANA M."/>
            <person name="De Vega J."/>
        </authorList>
    </citation>
    <scope>NUCLEOTIDE SEQUENCE</scope>
</reference>
<dbReference type="Proteomes" id="UP001177021">
    <property type="component" value="Unassembled WGS sequence"/>
</dbReference>
<accession>A0ACB0LXQ7</accession>
<evidence type="ECO:0000313" key="1">
    <source>
        <dbReference type="EMBL" id="CAJ2674374.1"/>
    </source>
</evidence>
<dbReference type="EMBL" id="CASHSV030000716">
    <property type="protein sequence ID" value="CAJ2674374.1"/>
    <property type="molecule type" value="Genomic_DNA"/>
</dbReference>
<proteinExistence type="predicted"/>
<protein>
    <submittedName>
        <fullName evidence="1">Uncharacterized protein</fullName>
    </submittedName>
</protein>
<sequence>MKNLEILDISCCEMIENIVVWSKDDKEDENVPTIGFGKLYHLSLSKLPKLVNICSDSVELECQSLREFKISGCPMLAISLLSSHIHANQDNLNVTSQDDNLGSFKVNNSSSSTSGHVGCTSFLPKFIRQRTTKKKINKEASMTQAPEDHIPSIFEMKTKKVKTDMPALEEKFNFLVSPHLKTITIEECDKLKTITVGREKREEMMNIFTQLESLHLISLPNLESFNLSGTYDSFDKQQDKDECVGDHQRIRCHPFMDEPLFPNLTSLIVLACNKIRILFSRSSLDSLEHLEELEVRNCKNMQEIVSQEELEASSNKITLLRLKHLILWHLPNLKAFCLSSYNLFFPSLQKVKIYDCLNMEVFSQGFSNTPKLEDFSMRTKSLNRKFMHTRDINATIRGFKAFVASQASTMLNWTMLHNEGYFFRNSTIDIHSFHELSFLVPFNEIKMLQHVTEFNVTNCDSLVEVFESGGCRREADDTTHYQLQYMRLENLPKLSQIWKIDITEIVNFQKLTNIEVSRCDNLKSLFSHSMTRGLVQLQNLVVSRCKTMEAIINKEDEYIEGGNKVKTLFPKLQGLTFECLPNLECVCSGNYDYDLPLGTIGEDNEINNNKIQISFPELMELVILDVPKLRCFCSGTYDYDIMVSSTEEYLNMGTFPHGNVIVNTPNLHKVGWNGDDVHTFGDLNLTIYYIQNSEKFMVHTRGLPTRSLLYETTQFILHHMLVCCVQIVLGKLETFRDINEELVNYTKRVKQLVIKNNHKLLNFIPSDMMHIFSDLEDLFMENCECVEEIFESNDGGMLHRLLYIYLSSLPKLKHLWKNHGHSLAYQKLTFIAIKQCHDLKYVFPNVSIATSLPNLSFIGVYECEKMEEIIGNNFNPINCVQAQPQKAKIIFPSLWRIELQKLPHLKYFCRSAFSSYVELPILGLMKIEECLEMKTFWYNGILYTPINPTISMDNTRFDNGADANEVIQQYSKLQ</sequence>